<dbReference type="PANTHER" id="PTHR43899:SF10">
    <property type="entry name" value="20BETA-HYDROXYSTEROID DEHYDROGENASE TYPE 2"/>
    <property type="match status" value="1"/>
</dbReference>
<keyword evidence="3" id="KW-0444">Lipid biosynthesis</keyword>
<dbReference type="Proteomes" id="UP000694544">
    <property type="component" value="Unplaced"/>
</dbReference>
<evidence type="ECO:0000256" key="7">
    <source>
        <dbReference type="SAM" id="Phobius"/>
    </source>
</evidence>
<dbReference type="Pfam" id="PF00106">
    <property type="entry name" value="adh_short"/>
    <property type="match status" value="1"/>
</dbReference>
<dbReference type="InterPro" id="IPR051019">
    <property type="entry name" value="VLCFA-Steroid_DH"/>
</dbReference>
<dbReference type="PRINTS" id="PR00080">
    <property type="entry name" value="SDRFAMILY"/>
</dbReference>
<feature type="transmembrane region" description="Helical" evidence="7">
    <location>
        <begin position="12"/>
        <end position="35"/>
    </location>
</feature>
<keyword evidence="7" id="KW-0812">Transmembrane</keyword>
<reference evidence="8" key="2">
    <citation type="submission" date="2025-09" db="UniProtKB">
        <authorList>
            <consortium name="Ensembl"/>
        </authorList>
    </citation>
    <scope>IDENTIFICATION</scope>
</reference>
<evidence type="ECO:0000256" key="1">
    <source>
        <dbReference type="ARBA" id="ARBA00004240"/>
    </source>
</evidence>
<dbReference type="FunFam" id="3.40.50.720:FF:000137">
    <property type="entry name" value="Hydroxysteroid (17-beta) dehydrogenase 3"/>
    <property type="match status" value="1"/>
</dbReference>
<keyword evidence="9" id="KW-1185">Reference proteome</keyword>
<keyword evidence="4" id="KW-0560">Oxidoreductase</keyword>
<accession>A0A8C6CS16</accession>
<evidence type="ECO:0000313" key="8">
    <source>
        <dbReference type="Ensembl" id="ENSMMSP00000004999.1"/>
    </source>
</evidence>
<dbReference type="Gene3D" id="3.40.50.720">
    <property type="entry name" value="NAD(P)-binding Rossmann-like Domain"/>
    <property type="match status" value="1"/>
</dbReference>
<dbReference type="InterPro" id="IPR020904">
    <property type="entry name" value="Sc_DH/Rdtase_CS"/>
</dbReference>
<dbReference type="PRINTS" id="PR00081">
    <property type="entry name" value="GDHRDH"/>
</dbReference>
<name>A0A8C6CS16_MOSMO</name>
<keyword evidence="2" id="KW-0521">NADP</keyword>
<evidence type="ECO:0000313" key="9">
    <source>
        <dbReference type="Proteomes" id="UP000694544"/>
    </source>
</evidence>
<keyword evidence="7" id="KW-0472">Membrane</keyword>
<keyword evidence="3" id="KW-0752">Steroid biosynthesis</keyword>
<evidence type="ECO:0000256" key="6">
    <source>
        <dbReference type="ARBA" id="ARBA00038261"/>
    </source>
</evidence>
<dbReference type="SUPFAM" id="SSF51735">
    <property type="entry name" value="NAD(P)-binding Rossmann-fold domains"/>
    <property type="match status" value="1"/>
</dbReference>
<dbReference type="EC" id="1.1.1.62" evidence="5"/>
<dbReference type="CDD" id="cd05356">
    <property type="entry name" value="17beta-HSD1_like_SDR_c"/>
    <property type="match status" value="1"/>
</dbReference>
<comment type="subcellular location">
    <subcellularLocation>
        <location evidence="1">Endoplasmic reticulum</location>
    </subcellularLocation>
</comment>
<dbReference type="GO" id="GO:0006694">
    <property type="term" value="P:steroid biosynthetic process"/>
    <property type="evidence" value="ECO:0007669"/>
    <property type="project" value="UniProtKB-KW"/>
</dbReference>
<dbReference type="PANTHER" id="PTHR43899">
    <property type="entry name" value="RH59310P"/>
    <property type="match status" value="1"/>
</dbReference>
<keyword evidence="3" id="KW-0443">Lipid metabolism</keyword>
<dbReference type="GO" id="GO:0004303">
    <property type="term" value="F:estradiol 17-beta-dehydrogenase [NAD(P)+] activity"/>
    <property type="evidence" value="ECO:0007669"/>
    <property type="project" value="UniProtKB-EC"/>
</dbReference>
<reference evidence="8" key="1">
    <citation type="submission" date="2025-08" db="UniProtKB">
        <authorList>
            <consortium name="Ensembl"/>
        </authorList>
    </citation>
    <scope>IDENTIFICATION</scope>
</reference>
<evidence type="ECO:0000256" key="5">
    <source>
        <dbReference type="ARBA" id="ARBA00024072"/>
    </source>
</evidence>
<dbReference type="GeneTree" id="ENSGT00940000163913"/>
<evidence type="ECO:0000256" key="4">
    <source>
        <dbReference type="ARBA" id="ARBA00023002"/>
    </source>
</evidence>
<dbReference type="Ensembl" id="ENSMMST00000005437.1">
    <property type="protein sequence ID" value="ENSMMSP00000004999.1"/>
    <property type="gene ID" value="ENSMMSG00000003741.1"/>
</dbReference>
<dbReference type="InterPro" id="IPR036291">
    <property type="entry name" value="NAD(P)-bd_dom_sf"/>
</dbReference>
<dbReference type="PIRSF" id="PIRSF000126">
    <property type="entry name" value="11-beta-HSD1"/>
    <property type="match status" value="1"/>
</dbReference>
<proteinExistence type="inferred from homology"/>
<evidence type="ECO:0000256" key="2">
    <source>
        <dbReference type="ARBA" id="ARBA00022857"/>
    </source>
</evidence>
<organism evidence="8 9">
    <name type="scientific">Moschus moschiferus</name>
    <name type="common">Siberian musk deer</name>
    <name type="synonym">Moschus sibiricus</name>
    <dbReference type="NCBI Taxonomy" id="68415"/>
    <lineage>
        <taxon>Eukaryota</taxon>
        <taxon>Metazoa</taxon>
        <taxon>Chordata</taxon>
        <taxon>Craniata</taxon>
        <taxon>Vertebrata</taxon>
        <taxon>Euteleostomi</taxon>
        <taxon>Mammalia</taxon>
        <taxon>Eutheria</taxon>
        <taxon>Laurasiatheria</taxon>
        <taxon>Artiodactyla</taxon>
        <taxon>Ruminantia</taxon>
        <taxon>Pecora</taxon>
        <taxon>Moschidae</taxon>
        <taxon>Moschus</taxon>
    </lineage>
</organism>
<dbReference type="GO" id="GO:0005783">
    <property type="term" value="C:endoplasmic reticulum"/>
    <property type="evidence" value="ECO:0007669"/>
    <property type="project" value="UniProtKB-SubCell"/>
</dbReference>
<protein>
    <recommendedName>
        <fullName evidence="5">17beta-estradiol 17-dehydrogenase</fullName>
        <ecNumber evidence="5">1.1.1.62</ecNumber>
    </recommendedName>
</protein>
<keyword evidence="7" id="KW-1133">Transmembrane helix</keyword>
<dbReference type="InterPro" id="IPR002347">
    <property type="entry name" value="SDR_fam"/>
</dbReference>
<comment type="similarity">
    <text evidence="6">Belongs to the short-chain dehydrogenases/reductases (SDR) family. 17-beta-HSD 3 subfamily.</text>
</comment>
<evidence type="ECO:0000256" key="3">
    <source>
        <dbReference type="ARBA" id="ARBA00022955"/>
    </source>
</evidence>
<dbReference type="AlphaFoldDB" id="A0A8C6CS16"/>
<sequence length="323" mass="35669">MESEWDALRVLGAVTALFLLLWATWAVASTIYVYLLPQARRSNHWLRAHGAWAVVTGATSGIGKAYAHELARRGLNVVLISRDLSKLKHEAKEIERLYGKSTRVIQVDFTGGLEIYETIEAGLKDLEIGVLVNNVGQKYAPHLSKLLDCEEDIAKKLQDIINCNMMSVAQVTPLFLIGSDCLPTNASSSRGKGIIINISSVADRKPYPYLAVYAATKAFVRSFSVAVGAEYRSKGVIVQTVSPFLVETNMTYPLKRGPFVLRSEDFARQALDTLGLTSETPGCLNHAVQDFLISKLLPSWFISPRAFALLESCIEAGFFTRRI</sequence>
<dbReference type="PROSITE" id="PS00061">
    <property type="entry name" value="ADH_SHORT"/>
    <property type="match status" value="1"/>
</dbReference>